<dbReference type="Pfam" id="PF00255">
    <property type="entry name" value="GSHPx"/>
    <property type="match status" value="1"/>
</dbReference>
<evidence type="ECO:0000256" key="6">
    <source>
        <dbReference type="SAM" id="SignalP"/>
    </source>
</evidence>
<keyword evidence="6" id="KW-0732">Signal</keyword>
<keyword evidence="3 5" id="KW-0575">Peroxidase</keyword>
<evidence type="ECO:0000256" key="1">
    <source>
        <dbReference type="ARBA" id="ARBA00006926"/>
    </source>
</evidence>
<keyword evidence="8" id="KW-1185">Reference proteome</keyword>
<feature type="chain" id="PRO_5043899779" description="Glutathione peroxidase" evidence="6">
    <location>
        <begin position="24"/>
        <end position="203"/>
    </location>
</feature>
<dbReference type="PANTHER" id="PTHR11592">
    <property type="entry name" value="GLUTATHIONE PEROXIDASE"/>
    <property type="match status" value="1"/>
</dbReference>
<dbReference type="InterPro" id="IPR036249">
    <property type="entry name" value="Thioredoxin-like_sf"/>
</dbReference>
<dbReference type="CDD" id="cd00340">
    <property type="entry name" value="GSH_Peroxidase"/>
    <property type="match status" value="1"/>
</dbReference>
<protein>
    <recommendedName>
        <fullName evidence="2 5">Glutathione peroxidase</fullName>
    </recommendedName>
</protein>
<dbReference type="InterPro" id="IPR000889">
    <property type="entry name" value="Glutathione_peroxidase"/>
</dbReference>
<comment type="caution">
    <text evidence="7">The sequence shown here is derived from an EMBL/GenBank/DDBJ whole genome shotgun (WGS) entry which is preliminary data.</text>
</comment>
<dbReference type="PANTHER" id="PTHR11592:SF32">
    <property type="entry name" value="GLUTATHIONE PEROXIDASE 3"/>
    <property type="match status" value="1"/>
</dbReference>
<sequence length="203" mass="22866">MMAVGSARALCILPVLLSALAQAQPDQQQVDCYNSVDGTAHNYGLTLQYLELNALHEELGPYGLVILGFPCNQFGMQEPGSNDEILLGLKHVRPGGGFVPKFQLFEKGDVNGKKEQKLFTFLKNSCPPVGLSFGNPTNRLFWENIKVNDIKWNFEKFLVDPEGKPVRRWHPRTNVSVVKRDIIEVMRAARSPQKKLFIQTEQK</sequence>
<feature type="signal peptide" evidence="6">
    <location>
        <begin position="1"/>
        <end position="23"/>
    </location>
</feature>
<reference evidence="7" key="1">
    <citation type="journal article" date="2022" name="bioRxiv">
        <title>Sequencing and chromosome-scale assembly of the giantPleurodeles waltlgenome.</title>
        <authorList>
            <person name="Brown T."/>
            <person name="Elewa A."/>
            <person name="Iarovenko S."/>
            <person name="Subramanian E."/>
            <person name="Araus A.J."/>
            <person name="Petzold A."/>
            <person name="Susuki M."/>
            <person name="Suzuki K.-i.T."/>
            <person name="Hayashi T."/>
            <person name="Toyoda A."/>
            <person name="Oliveira C."/>
            <person name="Osipova E."/>
            <person name="Leigh N.D."/>
            <person name="Simon A."/>
            <person name="Yun M.H."/>
        </authorList>
    </citation>
    <scope>NUCLEOTIDE SEQUENCE</scope>
    <source>
        <strain evidence="7">20211129_DDA</strain>
        <tissue evidence="7">Liver</tissue>
    </source>
</reference>
<dbReference type="GO" id="GO:0006979">
    <property type="term" value="P:response to oxidative stress"/>
    <property type="evidence" value="ECO:0007669"/>
    <property type="project" value="InterPro"/>
</dbReference>
<dbReference type="AlphaFoldDB" id="A0AAV7PPD7"/>
<dbReference type="Gene3D" id="3.40.30.10">
    <property type="entry name" value="Glutaredoxin"/>
    <property type="match status" value="1"/>
</dbReference>
<dbReference type="PRINTS" id="PR01011">
    <property type="entry name" value="GLUTPROXDASE"/>
</dbReference>
<keyword evidence="4 5" id="KW-0560">Oxidoreductase</keyword>
<dbReference type="Proteomes" id="UP001066276">
    <property type="component" value="Chromosome 7"/>
</dbReference>
<dbReference type="PROSITE" id="PS00763">
    <property type="entry name" value="GLUTATHIONE_PEROXID_2"/>
    <property type="match status" value="1"/>
</dbReference>
<gene>
    <name evidence="7" type="ORF">NDU88_006752</name>
</gene>
<dbReference type="PROSITE" id="PS51355">
    <property type="entry name" value="GLUTATHIONE_PEROXID_3"/>
    <property type="match status" value="1"/>
</dbReference>
<organism evidence="7 8">
    <name type="scientific">Pleurodeles waltl</name>
    <name type="common">Iberian ribbed newt</name>
    <dbReference type="NCBI Taxonomy" id="8319"/>
    <lineage>
        <taxon>Eukaryota</taxon>
        <taxon>Metazoa</taxon>
        <taxon>Chordata</taxon>
        <taxon>Craniata</taxon>
        <taxon>Vertebrata</taxon>
        <taxon>Euteleostomi</taxon>
        <taxon>Amphibia</taxon>
        <taxon>Batrachia</taxon>
        <taxon>Caudata</taxon>
        <taxon>Salamandroidea</taxon>
        <taxon>Salamandridae</taxon>
        <taxon>Pleurodelinae</taxon>
        <taxon>Pleurodeles</taxon>
    </lineage>
</organism>
<dbReference type="GO" id="GO:0004602">
    <property type="term" value="F:glutathione peroxidase activity"/>
    <property type="evidence" value="ECO:0007669"/>
    <property type="project" value="TreeGrafter"/>
</dbReference>
<name>A0AAV7PPD7_PLEWA</name>
<evidence type="ECO:0000256" key="4">
    <source>
        <dbReference type="ARBA" id="ARBA00023002"/>
    </source>
</evidence>
<evidence type="ECO:0000256" key="3">
    <source>
        <dbReference type="ARBA" id="ARBA00022559"/>
    </source>
</evidence>
<evidence type="ECO:0000313" key="7">
    <source>
        <dbReference type="EMBL" id="KAJ1128373.1"/>
    </source>
</evidence>
<proteinExistence type="inferred from homology"/>
<evidence type="ECO:0000313" key="8">
    <source>
        <dbReference type="Proteomes" id="UP001066276"/>
    </source>
</evidence>
<dbReference type="InterPro" id="IPR029760">
    <property type="entry name" value="GPX_CS"/>
</dbReference>
<comment type="similarity">
    <text evidence="1 5">Belongs to the glutathione peroxidase family.</text>
</comment>
<dbReference type="EMBL" id="JANPWB010000011">
    <property type="protein sequence ID" value="KAJ1128373.1"/>
    <property type="molecule type" value="Genomic_DNA"/>
</dbReference>
<dbReference type="SUPFAM" id="SSF52833">
    <property type="entry name" value="Thioredoxin-like"/>
    <property type="match status" value="1"/>
</dbReference>
<evidence type="ECO:0000256" key="2">
    <source>
        <dbReference type="ARBA" id="ARBA00012310"/>
    </source>
</evidence>
<evidence type="ECO:0000256" key="5">
    <source>
        <dbReference type="RuleBase" id="RU000499"/>
    </source>
</evidence>
<accession>A0AAV7PPD7</accession>